<feature type="compositionally biased region" description="Basic and acidic residues" evidence="5">
    <location>
        <begin position="313"/>
        <end position="325"/>
    </location>
</feature>
<dbReference type="PANTHER" id="PTHR12652:SF25">
    <property type="entry name" value="MICROBODY (PEROXISOME) PROLIFERATION PROTEIN PEROXIN 11C (EUROFUNG)"/>
    <property type="match status" value="1"/>
</dbReference>
<dbReference type="EMBL" id="LNZH02000043">
    <property type="protein sequence ID" value="OCB92014.1"/>
    <property type="molecule type" value="Genomic_DNA"/>
</dbReference>
<evidence type="ECO:0000256" key="2">
    <source>
        <dbReference type="ARBA" id="ARBA00023136"/>
    </source>
</evidence>
<dbReference type="GO" id="GO:0005778">
    <property type="term" value="C:peroxisomal membrane"/>
    <property type="evidence" value="ECO:0007669"/>
    <property type="project" value="UniProtKB-SubCell"/>
</dbReference>
<sequence length="331" mass="37447">MSDSKDLTFAFLNDSVLGAFGRAPTSEKLDHAVRYLSTWNGTDKFFSIIQYVLKLVIPFLDFRARLQYRYGKRKDAISSASGPLSKLCSLIGDSRMLYRFWGLLPIYQWLTSLERMPAPTRKLLTIERIQGWSMLLYYPFEHLYYLRTHGILPEKIDLSVPFAKNLSVKLNASKLALWSTRAWAIYVFLHLSHLREDARLLRLRERALAKSRSNGDAEVEKADLAKRKFVLRNEFIENLANVPLTIHWSLEKGLFSNDIWVGVFGLIAALASFANGWQATALRPPPVDPTPPPAPSNIDMNLDVPAGVPSTSEVKESDSESDEKMGSIVVV</sequence>
<dbReference type="OrthoDB" id="10005898at2759"/>
<evidence type="ECO:0000256" key="4">
    <source>
        <dbReference type="ARBA" id="ARBA00046271"/>
    </source>
</evidence>
<keyword evidence="3" id="KW-0576">Peroxisome</keyword>
<keyword evidence="7" id="KW-1185">Reference proteome</keyword>
<feature type="compositionally biased region" description="Pro residues" evidence="5">
    <location>
        <begin position="284"/>
        <end position="295"/>
    </location>
</feature>
<evidence type="ECO:0000256" key="5">
    <source>
        <dbReference type="SAM" id="MobiDB-lite"/>
    </source>
</evidence>
<evidence type="ECO:0000256" key="3">
    <source>
        <dbReference type="ARBA" id="ARBA00023140"/>
    </source>
</evidence>
<gene>
    <name evidence="6" type="ORF">A7U60_g669</name>
</gene>
<accession>A0A9Q5NF84</accession>
<dbReference type="GO" id="GO:0016559">
    <property type="term" value="P:peroxisome fission"/>
    <property type="evidence" value="ECO:0007669"/>
    <property type="project" value="InterPro"/>
</dbReference>
<reference evidence="6" key="1">
    <citation type="submission" date="2016-06" db="EMBL/GenBank/DDBJ databases">
        <title>Draft Genome sequence of the fungus Inonotus baumii.</title>
        <authorList>
            <person name="Zhu H."/>
            <person name="Lin W."/>
        </authorList>
    </citation>
    <scope>NUCLEOTIDE SEQUENCE</scope>
    <source>
        <strain evidence="6">821</strain>
    </source>
</reference>
<evidence type="ECO:0000313" key="7">
    <source>
        <dbReference type="Proteomes" id="UP000757232"/>
    </source>
</evidence>
<comment type="subcellular location">
    <subcellularLocation>
        <location evidence="4">Peroxisome membrane</location>
    </subcellularLocation>
</comment>
<feature type="region of interest" description="Disordered" evidence="5">
    <location>
        <begin position="284"/>
        <end position="331"/>
    </location>
</feature>
<protein>
    <submittedName>
        <fullName evidence="6">Uncharacterized protein</fullName>
    </submittedName>
</protein>
<comment type="caution">
    <text evidence="6">The sequence shown here is derived from an EMBL/GenBank/DDBJ whole genome shotgun (WGS) entry which is preliminary data.</text>
</comment>
<name>A0A9Q5NF84_SANBA</name>
<dbReference type="Proteomes" id="UP000757232">
    <property type="component" value="Unassembled WGS sequence"/>
</dbReference>
<dbReference type="InterPro" id="IPR008733">
    <property type="entry name" value="PEX11"/>
</dbReference>
<evidence type="ECO:0000256" key="1">
    <source>
        <dbReference type="ARBA" id="ARBA00022593"/>
    </source>
</evidence>
<keyword evidence="1" id="KW-0962">Peroxisome biogenesis</keyword>
<dbReference type="AlphaFoldDB" id="A0A9Q5NF84"/>
<organism evidence="6 7">
    <name type="scientific">Sanghuangporus baumii</name>
    <name type="common">Phellinus baumii</name>
    <dbReference type="NCBI Taxonomy" id="108892"/>
    <lineage>
        <taxon>Eukaryota</taxon>
        <taxon>Fungi</taxon>
        <taxon>Dikarya</taxon>
        <taxon>Basidiomycota</taxon>
        <taxon>Agaricomycotina</taxon>
        <taxon>Agaricomycetes</taxon>
        <taxon>Hymenochaetales</taxon>
        <taxon>Hymenochaetaceae</taxon>
        <taxon>Sanghuangporus</taxon>
    </lineage>
</organism>
<dbReference type="Pfam" id="PF05648">
    <property type="entry name" value="PEX11"/>
    <property type="match status" value="1"/>
</dbReference>
<keyword evidence="2" id="KW-0472">Membrane</keyword>
<dbReference type="PANTHER" id="PTHR12652">
    <property type="entry name" value="PEROXISOMAL BIOGENESIS FACTOR 11"/>
    <property type="match status" value="1"/>
</dbReference>
<proteinExistence type="predicted"/>
<evidence type="ECO:0000313" key="6">
    <source>
        <dbReference type="EMBL" id="OCB92014.1"/>
    </source>
</evidence>